<dbReference type="AlphaFoldDB" id="A0A8J2R8Q6"/>
<accession>A0A8J2R8Q6</accession>
<keyword evidence="1" id="KW-0472">Membrane</keyword>
<keyword evidence="1" id="KW-1133">Transmembrane helix</keyword>
<organism evidence="2 3">
    <name type="scientific">Danaus chrysippus</name>
    <name type="common">African queen</name>
    <dbReference type="NCBI Taxonomy" id="151541"/>
    <lineage>
        <taxon>Eukaryota</taxon>
        <taxon>Metazoa</taxon>
        <taxon>Ecdysozoa</taxon>
        <taxon>Arthropoda</taxon>
        <taxon>Hexapoda</taxon>
        <taxon>Insecta</taxon>
        <taxon>Pterygota</taxon>
        <taxon>Neoptera</taxon>
        <taxon>Endopterygota</taxon>
        <taxon>Lepidoptera</taxon>
        <taxon>Glossata</taxon>
        <taxon>Ditrysia</taxon>
        <taxon>Papilionoidea</taxon>
        <taxon>Nymphalidae</taxon>
        <taxon>Danainae</taxon>
        <taxon>Danaini</taxon>
        <taxon>Danaina</taxon>
        <taxon>Danaus</taxon>
        <taxon>Anosia</taxon>
    </lineage>
</organism>
<reference evidence="2" key="1">
    <citation type="submission" date="2021-09" db="EMBL/GenBank/DDBJ databases">
        <authorList>
            <person name="Martin H S."/>
        </authorList>
    </citation>
    <scope>NUCLEOTIDE SEQUENCE</scope>
</reference>
<protein>
    <submittedName>
        <fullName evidence="2">(African queen) hypothetical protein</fullName>
    </submittedName>
</protein>
<evidence type="ECO:0000313" key="2">
    <source>
        <dbReference type="EMBL" id="CAG9581660.1"/>
    </source>
</evidence>
<feature type="transmembrane region" description="Helical" evidence="1">
    <location>
        <begin position="40"/>
        <end position="59"/>
    </location>
</feature>
<feature type="transmembrane region" description="Helical" evidence="1">
    <location>
        <begin position="173"/>
        <end position="196"/>
    </location>
</feature>
<dbReference type="PANTHER" id="PTHR12242">
    <property type="entry name" value="OS02G0130600 PROTEIN-RELATED"/>
    <property type="match status" value="1"/>
</dbReference>
<comment type="caution">
    <text evidence="2">The sequence shown here is derived from an EMBL/GenBank/DDBJ whole genome shotgun (WGS) entry which is preliminary data.</text>
</comment>
<proteinExistence type="predicted"/>
<evidence type="ECO:0000313" key="3">
    <source>
        <dbReference type="Proteomes" id="UP000789524"/>
    </source>
</evidence>
<evidence type="ECO:0000256" key="1">
    <source>
        <dbReference type="SAM" id="Phobius"/>
    </source>
</evidence>
<dbReference type="GO" id="GO:0016020">
    <property type="term" value="C:membrane"/>
    <property type="evidence" value="ECO:0007669"/>
    <property type="project" value="TreeGrafter"/>
</dbReference>
<feature type="transmembrane region" description="Helical" evidence="1">
    <location>
        <begin position="112"/>
        <end position="133"/>
    </location>
</feature>
<feature type="transmembrane region" description="Helical" evidence="1">
    <location>
        <begin position="145"/>
        <end position="166"/>
    </location>
</feature>
<dbReference type="PANTHER" id="PTHR12242:SF49">
    <property type="entry name" value="HEADBUTT, ISOFORM E"/>
    <property type="match status" value="1"/>
</dbReference>
<dbReference type="Pfam" id="PF21534">
    <property type="entry name" value="Rost"/>
    <property type="match status" value="1"/>
</dbReference>
<dbReference type="EMBL" id="CAKASE010000080">
    <property type="protein sequence ID" value="CAG9581660.1"/>
    <property type="molecule type" value="Genomic_DNA"/>
</dbReference>
<keyword evidence="1" id="KW-0812">Transmembrane</keyword>
<gene>
    <name evidence="2" type="ORF">DCHRY22_LOCUS14218</name>
</gene>
<feature type="transmembrane region" description="Helical" evidence="1">
    <location>
        <begin position="216"/>
        <end position="240"/>
    </location>
</feature>
<dbReference type="Proteomes" id="UP000789524">
    <property type="component" value="Unassembled WGS sequence"/>
</dbReference>
<sequence>MVKFFRKNISISDFWVGNHERLSDFYLSSWQPGDSVVPMLIVRLLLACLATGIFIWSLTSGASPYWLIYLTNWGLLLVTSMTLSGLLISILGVCHKLKDGSDLPWYISMYWFLYNICITIAIMITGLYWILLYNPDDQTEESAEVFWLDVATHGLNSCVVFAEVVLSRTPLMLLHIYQPLGLGLWYAAFTGIYYAAGGTDSFGNPFIYAVLDWRQPLRAGVIVAASAASLIIVYTSLWVLTLCRDKISTALVRTTSLNLPFTPPDQHVPIGIV</sequence>
<name>A0A8J2R8Q6_9NEOP</name>
<keyword evidence="3" id="KW-1185">Reference proteome</keyword>
<feature type="transmembrane region" description="Helical" evidence="1">
    <location>
        <begin position="65"/>
        <end position="91"/>
    </location>
</feature>
<dbReference type="OrthoDB" id="419711at2759"/>
<dbReference type="InterPro" id="IPR049352">
    <property type="entry name" value="Rost"/>
</dbReference>